<accession>A0A6G0SCN7</accession>
<evidence type="ECO:0000313" key="3">
    <source>
        <dbReference type="Proteomes" id="UP000486351"/>
    </source>
</evidence>
<dbReference type="Proteomes" id="UP000486351">
    <property type="component" value="Unassembled WGS sequence"/>
</dbReference>
<sequence>MSAAYEPVMLNAVTRSKMKQVLATPNTAASPLAALTACTLIELGNTSVPLVANYVPKPPTHPVDNAAVSEFVLHRQSIGRFVRDARQATVKKQKDNADKRGRKEMTTFDTGDQVLMSTDGIHSSEVTNLGASKLAPRFIGPFRDMNINGEAYTLDIPTSLQLHPTFYFGRLKKYQPATIPLTACPSGTGT</sequence>
<dbReference type="AlphaFoldDB" id="A0A6G0SCN7"/>
<evidence type="ECO:0000313" key="2">
    <source>
        <dbReference type="EMBL" id="KAE9355133.1"/>
    </source>
</evidence>
<reference evidence="2 3" key="1">
    <citation type="submission" date="2018-09" db="EMBL/GenBank/DDBJ databases">
        <title>Genomic investigation of the strawberry pathogen Phytophthora fragariae indicates pathogenicity is determined by transcriptional variation in three key races.</title>
        <authorList>
            <person name="Adams T.M."/>
            <person name="Armitage A.D."/>
            <person name="Sobczyk M.K."/>
            <person name="Bates H.J."/>
            <person name="Dunwell J.M."/>
            <person name="Nellist C.F."/>
            <person name="Harrison R.J."/>
        </authorList>
    </citation>
    <scope>NUCLEOTIDE SEQUENCE [LARGE SCALE GENOMIC DNA]</scope>
    <source>
        <strain evidence="2 3">NOV-77</strain>
    </source>
</reference>
<gene>
    <name evidence="2" type="ORF">PF008_g4204</name>
</gene>
<dbReference type="EMBL" id="QXFY01000139">
    <property type="protein sequence ID" value="KAE9355133.1"/>
    <property type="molecule type" value="Genomic_DNA"/>
</dbReference>
<name>A0A6G0SCN7_9STRA</name>
<protein>
    <recommendedName>
        <fullName evidence="1">Tf2-1-like SH3-like domain-containing protein</fullName>
    </recommendedName>
</protein>
<comment type="caution">
    <text evidence="2">The sequence shown here is derived from an EMBL/GenBank/DDBJ whole genome shotgun (WGS) entry which is preliminary data.</text>
</comment>
<dbReference type="InterPro" id="IPR056924">
    <property type="entry name" value="SH3_Tf2-1"/>
</dbReference>
<feature type="domain" description="Tf2-1-like SH3-like" evidence="1">
    <location>
        <begin position="111"/>
        <end position="175"/>
    </location>
</feature>
<proteinExistence type="predicted"/>
<dbReference type="Pfam" id="PF24626">
    <property type="entry name" value="SH3_Tf2-1"/>
    <property type="match status" value="1"/>
</dbReference>
<evidence type="ECO:0000259" key="1">
    <source>
        <dbReference type="Pfam" id="PF24626"/>
    </source>
</evidence>
<organism evidence="2 3">
    <name type="scientific">Phytophthora fragariae</name>
    <dbReference type="NCBI Taxonomy" id="53985"/>
    <lineage>
        <taxon>Eukaryota</taxon>
        <taxon>Sar</taxon>
        <taxon>Stramenopiles</taxon>
        <taxon>Oomycota</taxon>
        <taxon>Peronosporomycetes</taxon>
        <taxon>Peronosporales</taxon>
        <taxon>Peronosporaceae</taxon>
        <taxon>Phytophthora</taxon>
    </lineage>
</organism>